<organism evidence="1 2">
    <name type="scientific">Crocosphaera subtropica (strain ATCC 51142 / BH68)</name>
    <name type="common">Cyanothece sp. (strain ATCC 51142)</name>
    <dbReference type="NCBI Taxonomy" id="43989"/>
    <lineage>
        <taxon>Bacteria</taxon>
        <taxon>Bacillati</taxon>
        <taxon>Cyanobacteriota</taxon>
        <taxon>Cyanophyceae</taxon>
        <taxon>Oscillatoriophycideae</taxon>
        <taxon>Chroococcales</taxon>
        <taxon>Aphanothecaceae</taxon>
        <taxon>Crocosphaera</taxon>
        <taxon>Crocosphaera subtropica</taxon>
    </lineage>
</organism>
<gene>
    <name evidence="1" type="ordered locus">cce_0827</name>
</gene>
<proteinExistence type="predicted"/>
<dbReference type="EMBL" id="CP000806">
    <property type="protein sequence ID" value="ACB50178.1"/>
    <property type="molecule type" value="Genomic_DNA"/>
</dbReference>
<sequence length="36" mass="4399">MKGWLFLDSFNDFCLSYDRKNLKFIVYFINSNTSRD</sequence>
<protein>
    <submittedName>
        <fullName evidence="1">Uncharacterized protein</fullName>
    </submittedName>
</protein>
<dbReference type="KEGG" id="cyt:cce_0827"/>
<dbReference type="HOGENOM" id="CLU_3355699_0_0_3"/>
<keyword evidence="2" id="KW-1185">Reference proteome</keyword>
<name>B1WRY4_CROS5</name>
<reference evidence="1 2" key="1">
    <citation type="journal article" date="2008" name="Proc. Natl. Acad. Sci. U.S.A.">
        <title>The genome of Cyanothece 51142, a unicellular diazotrophic cyanobacterium important in the marine nitrogen cycle.</title>
        <authorList>
            <person name="Welsh E.A."/>
            <person name="Liberton M."/>
            <person name="Stoeckel J."/>
            <person name="Loh T."/>
            <person name="Elvitigala T."/>
            <person name="Wang C."/>
            <person name="Wollam A."/>
            <person name="Fulton R.S."/>
            <person name="Clifton S.W."/>
            <person name="Jacobs J.M."/>
            <person name="Aurora R."/>
            <person name="Ghosh B.K."/>
            <person name="Sherman L.A."/>
            <person name="Smith R.D."/>
            <person name="Wilson R.K."/>
            <person name="Pakrasi H.B."/>
        </authorList>
    </citation>
    <scope>NUCLEOTIDE SEQUENCE [LARGE SCALE GENOMIC DNA]</scope>
    <source>
        <strain evidence="2">ATCC 51142 / BH68</strain>
    </source>
</reference>
<evidence type="ECO:0000313" key="1">
    <source>
        <dbReference type="EMBL" id="ACB50178.1"/>
    </source>
</evidence>
<dbReference type="AlphaFoldDB" id="B1WRY4"/>
<accession>B1WRY4</accession>
<dbReference type="Proteomes" id="UP000001203">
    <property type="component" value="Chromosome circular"/>
</dbReference>
<evidence type="ECO:0000313" key="2">
    <source>
        <dbReference type="Proteomes" id="UP000001203"/>
    </source>
</evidence>